<evidence type="ECO:0000256" key="3">
    <source>
        <dbReference type="ARBA" id="ARBA00023122"/>
    </source>
</evidence>
<feature type="compositionally biased region" description="Basic and acidic residues" evidence="4">
    <location>
        <begin position="840"/>
        <end position="852"/>
    </location>
</feature>
<keyword evidence="3" id="KW-0129">CBS domain</keyword>
<feature type="compositionally biased region" description="Polar residues" evidence="4">
    <location>
        <begin position="677"/>
        <end position="695"/>
    </location>
</feature>
<evidence type="ECO:0000313" key="7">
    <source>
        <dbReference type="WBParaSite" id="ECPE_0000396901-mRNA-1"/>
    </source>
</evidence>
<feature type="region of interest" description="Disordered" evidence="4">
    <location>
        <begin position="616"/>
        <end position="701"/>
    </location>
</feature>
<feature type="region of interest" description="Disordered" evidence="4">
    <location>
        <begin position="416"/>
        <end position="452"/>
    </location>
</feature>
<dbReference type="EMBL" id="UZAN01040856">
    <property type="protein sequence ID" value="VDP71174.1"/>
    <property type="molecule type" value="Genomic_DNA"/>
</dbReference>
<reference evidence="5 6" key="2">
    <citation type="submission" date="2018-11" db="EMBL/GenBank/DDBJ databases">
        <authorList>
            <consortium name="Pathogen Informatics"/>
        </authorList>
    </citation>
    <scope>NUCLEOTIDE SEQUENCE [LARGE SCALE GENOMIC DNA]</scope>
    <source>
        <strain evidence="5 6">Egypt</strain>
    </source>
</reference>
<dbReference type="OrthoDB" id="286637at2759"/>
<feature type="compositionally biased region" description="Basic residues" evidence="4">
    <location>
        <begin position="416"/>
        <end position="425"/>
    </location>
</feature>
<dbReference type="Proteomes" id="UP000272942">
    <property type="component" value="Unassembled WGS sequence"/>
</dbReference>
<feature type="region of interest" description="Disordered" evidence="4">
    <location>
        <begin position="790"/>
        <end position="852"/>
    </location>
</feature>
<evidence type="ECO:0000313" key="6">
    <source>
        <dbReference type="Proteomes" id="UP000272942"/>
    </source>
</evidence>
<keyword evidence="2" id="KW-0677">Repeat</keyword>
<dbReference type="PANTHER" id="PTHR13780">
    <property type="entry name" value="AMP-ACTIVATED PROTEIN KINASE, GAMMA REGULATORY SUBUNIT"/>
    <property type="match status" value="1"/>
</dbReference>
<reference evidence="7" key="1">
    <citation type="submission" date="2016-06" db="UniProtKB">
        <authorList>
            <consortium name="WormBaseParasite"/>
        </authorList>
    </citation>
    <scope>IDENTIFICATION</scope>
</reference>
<sequence>MSRFLGANNSGVPDPIPTSPDAVFLRPAEPSPRSERSQTNSIPGAHWAKELIGRIRSNSIHHPSVHHYLHFHHSIEDSEPNHHLHNLYQHAQHPRRQRRHSAPRDAEPAILDPETIDPRRLPKTHGPTSACLQFSKKPLQHITSNSSTSTPIPVNMSPVHFYSGVTSATGSSDQSQLSCSAIEELRGAVDILAGRCQAFPSTTKITRVGVRVKRASESEHLLVVSRSLSDSKEEFPTCSFGHFDENHVYGTLFRHSTCYDVLPDSGKLVVLDSKLGVVRAIRALLENGVQAAPIWHAATQRVTGLFSQDFALHLLSSLYHYGSVTEMNDQASSSPTVFSDSNQEPYQAATDPTSQSNSIAHGLRIWGSKRLSDVLRLFYPPEHHNSSPEFADSALIVPPQMGLQKALCRLVHKSHSHRIHSRHRSKSESSDLTQNSLFRSDSGKEQHRLRSKPVRQNSMDLFDWEFPENFILGPFPDAAVEQPVNKILETKIQVTCLVLFDVSAHSSWASPHLVGMVTAKDLLQAIVTTEPHNRHRHRSHLYTRQHCQHNATPQSVDAQSTQSTEPMLVDEVNDDDVSNDEVRGDTDPSDVSDPCAHALGLTHSQHVRLQQTHSNSLLGLSHPNSSSHSSSSLSSGSTFSAGCSSASEFEECEEDRNPEQDAGEPNLNDTRHLSLDKNMSGSEDPARSSTHSHAQPHQYHHRVSSASSDCCSCACHQSGSAPIAQLRPTNHWDGTGTVPYSIQSHPVEMGNVTETTGRSLPYPRATDSVDNRKTGNSFTIRLTNTLATSVHNQKSPTSPTTASSAPPVRIPIVGPPTSLDTAFNNRQRRSQTRSQKKICKRDEDDSVFRMDQ</sequence>
<dbReference type="AlphaFoldDB" id="A0A183AAH7"/>
<proteinExistence type="inferred from homology"/>
<evidence type="ECO:0000256" key="4">
    <source>
        <dbReference type="SAM" id="MobiDB-lite"/>
    </source>
</evidence>
<dbReference type="Gene3D" id="3.10.580.10">
    <property type="entry name" value="CBS-domain"/>
    <property type="match status" value="1"/>
</dbReference>
<protein>
    <submittedName>
        <fullName evidence="7">CBS domain-containing protein</fullName>
    </submittedName>
</protein>
<dbReference type="PANTHER" id="PTHR13780:SF35">
    <property type="entry name" value="LD22662P"/>
    <property type="match status" value="1"/>
</dbReference>
<feature type="region of interest" description="Disordered" evidence="4">
    <location>
        <begin position="1"/>
        <end position="45"/>
    </location>
</feature>
<dbReference type="InterPro" id="IPR046342">
    <property type="entry name" value="CBS_dom_sf"/>
</dbReference>
<feature type="compositionally biased region" description="Low complexity" evidence="4">
    <location>
        <begin position="795"/>
        <end position="807"/>
    </location>
</feature>
<evidence type="ECO:0000256" key="1">
    <source>
        <dbReference type="ARBA" id="ARBA00006750"/>
    </source>
</evidence>
<name>A0A183AAH7_9TREM</name>
<organism evidence="7">
    <name type="scientific">Echinostoma caproni</name>
    <dbReference type="NCBI Taxonomy" id="27848"/>
    <lineage>
        <taxon>Eukaryota</taxon>
        <taxon>Metazoa</taxon>
        <taxon>Spiralia</taxon>
        <taxon>Lophotrochozoa</taxon>
        <taxon>Platyhelminthes</taxon>
        <taxon>Trematoda</taxon>
        <taxon>Digenea</taxon>
        <taxon>Plagiorchiida</taxon>
        <taxon>Echinostomata</taxon>
        <taxon>Echinostomatoidea</taxon>
        <taxon>Echinostomatidae</taxon>
        <taxon>Echinostoma</taxon>
    </lineage>
</organism>
<dbReference type="SUPFAM" id="SSF54631">
    <property type="entry name" value="CBS-domain pair"/>
    <property type="match status" value="1"/>
</dbReference>
<keyword evidence="6" id="KW-1185">Reference proteome</keyword>
<feature type="region of interest" description="Disordered" evidence="4">
    <location>
        <begin position="754"/>
        <end position="775"/>
    </location>
</feature>
<dbReference type="InterPro" id="IPR050511">
    <property type="entry name" value="AMPK_gamma/SDS23_families"/>
</dbReference>
<feature type="compositionally biased region" description="Low complexity" evidence="4">
    <location>
        <begin position="616"/>
        <end position="647"/>
    </location>
</feature>
<evidence type="ECO:0000313" key="5">
    <source>
        <dbReference type="EMBL" id="VDP71174.1"/>
    </source>
</evidence>
<comment type="similarity">
    <text evidence="1">Belongs to the 5'-AMP-activated protein kinase gamma subunit family.</text>
</comment>
<gene>
    <name evidence="5" type="ORF">ECPE_LOCUS3962</name>
</gene>
<feature type="region of interest" description="Disordered" evidence="4">
    <location>
        <begin position="331"/>
        <end position="357"/>
    </location>
</feature>
<dbReference type="WBParaSite" id="ECPE_0000396901-mRNA-1">
    <property type="protein sequence ID" value="ECPE_0000396901-mRNA-1"/>
    <property type="gene ID" value="ECPE_0000396901"/>
</dbReference>
<feature type="compositionally biased region" description="Basic residues" evidence="4">
    <location>
        <begin position="826"/>
        <end position="839"/>
    </location>
</feature>
<feature type="region of interest" description="Disordered" evidence="4">
    <location>
        <begin position="569"/>
        <end position="596"/>
    </location>
</feature>
<accession>A0A183AAH7</accession>
<evidence type="ECO:0000256" key="2">
    <source>
        <dbReference type="ARBA" id="ARBA00022737"/>
    </source>
</evidence>